<reference evidence="1" key="1">
    <citation type="journal article" date="2020" name="Phytopathology">
        <title>Genome Sequence Resources of Colletotrichum truncatum, C. plurivorum, C. musicola, and C. sojae: Four Species Pathogenic to Soybean (Glycine max).</title>
        <authorList>
            <person name="Rogerio F."/>
            <person name="Boufleur T.R."/>
            <person name="Ciampi-Guillardi M."/>
            <person name="Sukno S.A."/>
            <person name="Thon M.R."/>
            <person name="Massola Junior N.S."/>
            <person name="Baroncelli R."/>
        </authorList>
    </citation>
    <scope>NUCLEOTIDE SEQUENCE</scope>
    <source>
        <strain evidence="1">LFN00145</strain>
    </source>
</reference>
<accession>A0A8H6JG41</accession>
<proteinExistence type="predicted"/>
<dbReference type="EMBL" id="WIGO01000447">
    <property type="protein sequence ID" value="KAF6812021.1"/>
    <property type="molecule type" value="Genomic_DNA"/>
</dbReference>
<organism evidence="1 2">
    <name type="scientific">Colletotrichum plurivorum</name>
    <dbReference type="NCBI Taxonomy" id="2175906"/>
    <lineage>
        <taxon>Eukaryota</taxon>
        <taxon>Fungi</taxon>
        <taxon>Dikarya</taxon>
        <taxon>Ascomycota</taxon>
        <taxon>Pezizomycotina</taxon>
        <taxon>Sordariomycetes</taxon>
        <taxon>Hypocreomycetidae</taxon>
        <taxon>Glomerellales</taxon>
        <taxon>Glomerellaceae</taxon>
        <taxon>Colletotrichum</taxon>
        <taxon>Colletotrichum orchidearum species complex</taxon>
    </lineage>
</organism>
<sequence>MSDAPTGLQVPVYCKASHPSDEKEVDDDVDGLTYPAHPGLQREAWFAPSIKPSKILALQRYQTVNMQFSKVLYVLFPVAALAAPFQTFKVPTMDPNTVAPEVPVIDRRIPQEDTCTE</sequence>
<name>A0A8H6JG41_9PEZI</name>
<comment type="caution">
    <text evidence="1">The sequence shown here is derived from an EMBL/GenBank/DDBJ whole genome shotgun (WGS) entry which is preliminary data.</text>
</comment>
<keyword evidence="2" id="KW-1185">Reference proteome</keyword>
<evidence type="ECO:0000313" key="1">
    <source>
        <dbReference type="EMBL" id="KAF6812021.1"/>
    </source>
</evidence>
<dbReference type="Proteomes" id="UP000654918">
    <property type="component" value="Unassembled WGS sequence"/>
</dbReference>
<gene>
    <name evidence="1" type="ORF">CPLU01_14993</name>
</gene>
<dbReference type="AlphaFoldDB" id="A0A8H6JG41"/>
<protein>
    <submittedName>
        <fullName evidence="1">Uncharacterized protein</fullName>
    </submittedName>
</protein>
<evidence type="ECO:0000313" key="2">
    <source>
        <dbReference type="Proteomes" id="UP000654918"/>
    </source>
</evidence>